<feature type="domain" description="RepB-like DNA primase" evidence="1">
    <location>
        <begin position="77"/>
        <end position="174"/>
    </location>
</feature>
<dbReference type="Gene3D" id="3.30.70.1790">
    <property type="entry name" value="RepB DNA-primase, N-terminal domain"/>
    <property type="match status" value="1"/>
</dbReference>
<evidence type="ECO:0000259" key="1">
    <source>
        <dbReference type="Pfam" id="PF16793"/>
    </source>
</evidence>
<dbReference type="EMBL" id="CP021431">
    <property type="protein sequence ID" value="ARU01679.1"/>
    <property type="molecule type" value="Genomic_DNA"/>
</dbReference>
<dbReference type="Pfam" id="PF16793">
    <property type="entry name" value="RepB_primase"/>
    <property type="match status" value="1"/>
</dbReference>
<evidence type="ECO:0000313" key="2">
    <source>
        <dbReference type="EMBL" id="ARU01679.1"/>
    </source>
</evidence>
<reference evidence="2 3" key="1">
    <citation type="submission" date="2017-05" db="EMBL/GenBank/DDBJ databases">
        <title>Genome Sequence of Loktanella vestfoldensis Strain SMR4r Isolated from a Culture of the Diatom Skeletonema marinoi.</title>
        <authorList>
            <person name="Topel M."/>
            <person name="Pinder M.I.M."/>
            <person name="Johansson O.N."/>
            <person name="Kourtchenko O."/>
            <person name="Godhe A."/>
            <person name="Clarke A.K."/>
        </authorList>
    </citation>
    <scope>NUCLEOTIDE SEQUENCE [LARGE SCALE GENOMIC DNA]</scope>
    <source>
        <strain evidence="2 3">SMR4r</strain>
    </source>
</reference>
<sequence length="178" mass="19594">MTHPAIKFLNMLDRSPDATFNIECYTDLPKGAQKPQSGAIAKRFPDLTIADAEELLPRLHVLNARGAGIFVAVNQFNGQRGKINLSRVRGVHADLDGVDQHALDTIRAILQPTIEVQSSGPMNWHFYWLVADGQSLEAADAESINRSLVQFGADPAAIDTSRLLRLPGFLHMKNREVA</sequence>
<keyword evidence="3" id="KW-1185">Reference proteome</keyword>
<dbReference type="OrthoDB" id="1496333at2"/>
<dbReference type="KEGG" id="lvs:LOKVESSMR4R_02375"/>
<dbReference type="RefSeq" id="WP_087208625.1">
    <property type="nucleotide sequence ID" value="NZ_CP021431.1"/>
</dbReference>
<gene>
    <name evidence="2" type="ORF">LOKVESSMR4R_02375</name>
</gene>
<name>A0A1Y0EE38_9RHOB</name>
<evidence type="ECO:0000313" key="3">
    <source>
        <dbReference type="Proteomes" id="UP000195273"/>
    </source>
</evidence>
<dbReference type="InterPro" id="IPR039459">
    <property type="entry name" value="RepB-like_DNA_primase_dom"/>
</dbReference>
<dbReference type="Proteomes" id="UP000195273">
    <property type="component" value="Chromosome"/>
</dbReference>
<accession>A0A1Y0EE38</accession>
<dbReference type="AlphaFoldDB" id="A0A1Y0EE38"/>
<proteinExistence type="predicted"/>
<protein>
    <submittedName>
        <fullName evidence="2">RepB DNA-primase from phage plasmid</fullName>
    </submittedName>
</protein>
<organism evidence="2 3">
    <name type="scientific">Yoonia vestfoldensis</name>
    <dbReference type="NCBI Taxonomy" id="245188"/>
    <lineage>
        <taxon>Bacteria</taxon>
        <taxon>Pseudomonadati</taxon>
        <taxon>Pseudomonadota</taxon>
        <taxon>Alphaproteobacteria</taxon>
        <taxon>Rhodobacterales</taxon>
        <taxon>Paracoccaceae</taxon>
        <taxon>Yoonia</taxon>
    </lineage>
</organism>